<organism evidence="2 3">
    <name type="scientific">Hyella patelloides LEGE 07179</name>
    <dbReference type="NCBI Taxonomy" id="945734"/>
    <lineage>
        <taxon>Bacteria</taxon>
        <taxon>Bacillati</taxon>
        <taxon>Cyanobacteriota</taxon>
        <taxon>Cyanophyceae</taxon>
        <taxon>Pleurocapsales</taxon>
        <taxon>Hyellaceae</taxon>
        <taxon>Hyella</taxon>
    </lineage>
</organism>
<gene>
    <name evidence="2" type="ORF">H1P_150031</name>
</gene>
<evidence type="ECO:0000313" key="3">
    <source>
        <dbReference type="Proteomes" id="UP000320055"/>
    </source>
</evidence>
<dbReference type="EMBL" id="CAACVJ010000057">
    <property type="protein sequence ID" value="VEP12467.1"/>
    <property type="molecule type" value="Genomic_DNA"/>
</dbReference>
<reference evidence="2 3" key="1">
    <citation type="submission" date="2019-01" db="EMBL/GenBank/DDBJ databases">
        <authorList>
            <person name="Brito A."/>
        </authorList>
    </citation>
    <scope>NUCLEOTIDE SEQUENCE [LARGE SCALE GENOMIC DNA]</scope>
    <source>
        <strain evidence="2">1</strain>
    </source>
</reference>
<name>A0A563VM81_9CYAN</name>
<protein>
    <submittedName>
        <fullName evidence="2">Uncharacterized protein</fullName>
    </submittedName>
</protein>
<evidence type="ECO:0000313" key="2">
    <source>
        <dbReference type="EMBL" id="VEP12467.1"/>
    </source>
</evidence>
<keyword evidence="1" id="KW-1133">Transmembrane helix</keyword>
<dbReference type="AlphaFoldDB" id="A0A563VM81"/>
<dbReference type="Proteomes" id="UP000320055">
    <property type="component" value="Unassembled WGS sequence"/>
</dbReference>
<evidence type="ECO:0000256" key="1">
    <source>
        <dbReference type="SAM" id="Phobius"/>
    </source>
</evidence>
<keyword evidence="3" id="KW-1185">Reference proteome</keyword>
<keyword evidence="1" id="KW-0812">Transmembrane</keyword>
<proteinExistence type="predicted"/>
<keyword evidence="1" id="KW-0472">Membrane</keyword>
<sequence>MRSTKSFPGRCKVSFGTLALYVNKSSASLPSNDERSRAASSVATIVLFLNVIVLLLFYCDYYSK</sequence>
<accession>A0A563VM81</accession>
<feature type="transmembrane region" description="Helical" evidence="1">
    <location>
        <begin position="37"/>
        <end position="59"/>
    </location>
</feature>